<dbReference type="Proteomes" id="UP000177370">
    <property type="component" value="Unassembled WGS sequence"/>
</dbReference>
<dbReference type="AlphaFoldDB" id="A0A1F6V6J4"/>
<gene>
    <name evidence="2" type="ORF">A2647_04105</name>
</gene>
<accession>A0A1F6V6J4</accession>
<feature type="chain" id="PRO_5009527154" description="Cadherin domain-containing protein" evidence="1">
    <location>
        <begin position="25"/>
        <end position="269"/>
    </location>
</feature>
<evidence type="ECO:0000313" key="2">
    <source>
        <dbReference type="EMBL" id="OGI65106.1"/>
    </source>
</evidence>
<sequence>MKKITLFGSTFTALALGFAMVAQAATSVPAITSPANGAIITSAQFVKVDWADSTGGTAPYEYQYESYSDAAYTANLFISGWLGISEISTVGSAEGDYYVRVRARDATLAMTDWSNGAGNVHKITVDNTPTNVAPVLDAITTPRTIPELSLHNFTAVATDANFGATLTFSLTGNPSGSSINSSTGVFAWTPSEAQGPGTYKFKVRVSDGSLRDSQMVKIHVTEVGGDNDTPQNKKECKKGGWKTFTNSSFRNQGQCIRYVNHLKWHRHDD</sequence>
<dbReference type="GO" id="GO:0005509">
    <property type="term" value="F:calcium ion binding"/>
    <property type="evidence" value="ECO:0007669"/>
    <property type="project" value="InterPro"/>
</dbReference>
<organism evidence="2 3">
    <name type="scientific">Candidatus Nomurabacteria bacterium RIFCSPHIGHO2_01_FULL_40_24b</name>
    <dbReference type="NCBI Taxonomy" id="1801739"/>
    <lineage>
        <taxon>Bacteria</taxon>
        <taxon>Candidatus Nomuraibacteriota</taxon>
    </lineage>
</organism>
<dbReference type="SUPFAM" id="SSF49313">
    <property type="entry name" value="Cadherin-like"/>
    <property type="match status" value="1"/>
</dbReference>
<feature type="signal peptide" evidence="1">
    <location>
        <begin position="1"/>
        <end position="24"/>
    </location>
</feature>
<keyword evidence="1" id="KW-0732">Signal</keyword>
<dbReference type="GO" id="GO:0016020">
    <property type="term" value="C:membrane"/>
    <property type="evidence" value="ECO:0007669"/>
    <property type="project" value="InterPro"/>
</dbReference>
<evidence type="ECO:0000313" key="3">
    <source>
        <dbReference type="Proteomes" id="UP000177370"/>
    </source>
</evidence>
<dbReference type="InterPro" id="IPR013783">
    <property type="entry name" value="Ig-like_fold"/>
</dbReference>
<evidence type="ECO:0000256" key="1">
    <source>
        <dbReference type="SAM" id="SignalP"/>
    </source>
</evidence>
<evidence type="ECO:0008006" key="4">
    <source>
        <dbReference type="Google" id="ProtNLM"/>
    </source>
</evidence>
<proteinExistence type="predicted"/>
<reference evidence="2 3" key="1">
    <citation type="journal article" date="2016" name="Nat. Commun.">
        <title>Thousands of microbial genomes shed light on interconnected biogeochemical processes in an aquifer system.</title>
        <authorList>
            <person name="Anantharaman K."/>
            <person name="Brown C.T."/>
            <person name="Hug L.A."/>
            <person name="Sharon I."/>
            <person name="Castelle C.J."/>
            <person name="Probst A.J."/>
            <person name="Thomas B.C."/>
            <person name="Singh A."/>
            <person name="Wilkins M.J."/>
            <person name="Karaoz U."/>
            <person name="Brodie E.L."/>
            <person name="Williams K.H."/>
            <person name="Hubbard S.S."/>
            <person name="Banfield J.F."/>
        </authorList>
    </citation>
    <scope>NUCLEOTIDE SEQUENCE [LARGE SCALE GENOMIC DNA]</scope>
</reference>
<dbReference type="EMBL" id="MFTP01000022">
    <property type="protein sequence ID" value="OGI65106.1"/>
    <property type="molecule type" value="Genomic_DNA"/>
</dbReference>
<comment type="caution">
    <text evidence="2">The sequence shown here is derived from an EMBL/GenBank/DDBJ whole genome shotgun (WGS) entry which is preliminary data.</text>
</comment>
<dbReference type="Gene3D" id="2.60.40.10">
    <property type="entry name" value="Immunoglobulins"/>
    <property type="match status" value="2"/>
</dbReference>
<protein>
    <recommendedName>
        <fullName evidence="4">Cadherin domain-containing protein</fullName>
    </recommendedName>
</protein>
<name>A0A1F6V6J4_9BACT</name>
<dbReference type="Pfam" id="PF05345">
    <property type="entry name" value="He_PIG"/>
    <property type="match status" value="1"/>
</dbReference>
<dbReference type="InterPro" id="IPR015919">
    <property type="entry name" value="Cadherin-like_sf"/>
</dbReference>